<evidence type="ECO:0000313" key="22">
    <source>
        <dbReference type="Proteomes" id="UP000292423"/>
    </source>
</evidence>
<proteinExistence type="inferred from homology"/>
<evidence type="ECO:0000256" key="2">
    <source>
        <dbReference type="ARBA" id="ARBA00011541"/>
    </source>
</evidence>
<dbReference type="GO" id="GO:0008409">
    <property type="term" value="F:5'-3' exonuclease activity"/>
    <property type="evidence" value="ECO:0007669"/>
    <property type="project" value="UniProtKB-UniRule"/>
</dbReference>
<organism evidence="21 22">
    <name type="scientific">Fluviicoccus keumensis</name>
    <dbReference type="NCBI Taxonomy" id="1435465"/>
    <lineage>
        <taxon>Bacteria</taxon>
        <taxon>Pseudomonadati</taxon>
        <taxon>Pseudomonadota</taxon>
        <taxon>Gammaproteobacteria</taxon>
        <taxon>Moraxellales</taxon>
        <taxon>Moraxellaceae</taxon>
        <taxon>Fluviicoccus</taxon>
    </lineage>
</organism>
<dbReference type="InterPro" id="IPR008918">
    <property type="entry name" value="HhH2"/>
</dbReference>
<keyword evidence="11 17" id="KW-0269">Exonuclease</keyword>
<dbReference type="GO" id="GO:0006302">
    <property type="term" value="P:double-strand break repair"/>
    <property type="evidence" value="ECO:0007669"/>
    <property type="project" value="TreeGrafter"/>
</dbReference>
<evidence type="ECO:0000256" key="14">
    <source>
        <dbReference type="ARBA" id="ARBA00023204"/>
    </source>
</evidence>
<comment type="function">
    <text evidence="17">In addition to polymerase activity, this DNA polymerase exhibits 3'-5' and 5'-3' exonuclease activity.</text>
</comment>
<dbReference type="PANTHER" id="PTHR10133:SF27">
    <property type="entry name" value="DNA POLYMERASE NU"/>
    <property type="match status" value="1"/>
</dbReference>
<evidence type="ECO:0000256" key="4">
    <source>
        <dbReference type="ARBA" id="ARBA00020311"/>
    </source>
</evidence>
<dbReference type="GO" id="GO:0003887">
    <property type="term" value="F:DNA-directed DNA polymerase activity"/>
    <property type="evidence" value="ECO:0007669"/>
    <property type="project" value="UniProtKB-UniRule"/>
</dbReference>
<keyword evidence="22" id="KW-1185">Reference proteome</keyword>
<dbReference type="PANTHER" id="PTHR10133">
    <property type="entry name" value="DNA POLYMERASE I"/>
    <property type="match status" value="1"/>
</dbReference>
<evidence type="ECO:0000259" key="19">
    <source>
        <dbReference type="SMART" id="SM00475"/>
    </source>
</evidence>
<evidence type="ECO:0000256" key="13">
    <source>
        <dbReference type="ARBA" id="ARBA00023125"/>
    </source>
</evidence>
<dbReference type="InterPro" id="IPR029060">
    <property type="entry name" value="PIN-like_dom_sf"/>
</dbReference>
<evidence type="ECO:0000256" key="7">
    <source>
        <dbReference type="ARBA" id="ARBA00022705"/>
    </source>
</evidence>
<dbReference type="InterPro" id="IPR020046">
    <property type="entry name" value="5-3_exonucl_a-hlix_arch_N"/>
</dbReference>
<dbReference type="Gene3D" id="1.10.150.20">
    <property type="entry name" value="5' to 3' exonuclease, C-terminal subdomain"/>
    <property type="match status" value="2"/>
</dbReference>
<evidence type="ECO:0000256" key="11">
    <source>
        <dbReference type="ARBA" id="ARBA00022839"/>
    </source>
</evidence>
<dbReference type="SUPFAM" id="SSF53098">
    <property type="entry name" value="Ribonuclease H-like"/>
    <property type="match status" value="1"/>
</dbReference>
<dbReference type="Pfam" id="PF01367">
    <property type="entry name" value="5_3_exonuc"/>
    <property type="match status" value="1"/>
</dbReference>
<dbReference type="SUPFAM" id="SSF88723">
    <property type="entry name" value="PIN domain-like"/>
    <property type="match status" value="1"/>
</dbReference>
<dbReference type="Pfam" id="PF01612">
    <property type="entry name" value="DNA_pol_A_exo1"/>
    <property type="match status" value="1"/>
</dbReference>
<accession>A0A4Q7ZD64</accession>
<dbReference type="CDD" id="cd09859">
    <property type="entry name" value="PIN_53EXO"/>
    <property type="match status" value="1"/>
</dbReference>
<dbReference type="OrthoDB" id="9806424at2"/>
<dbReference type="Gene3D" id="3.30.420.10">
    <property type="entry name" value="Ribonuclease H-like superfamily/Ribonuclease H"/>
    <property type="match status" value="1"/>
</dbReference>
<evidence type="ECO:0000256" key="10">
    <source>
        <dbReference type="ARBA" id="ARBA00022801"/>
    </source>
</evidence>
<dbReference type="FunFam" id="1.10.150.20:FF:000003">
    <property type="entry name" value="DNA polymerase I"/>
    <property type="match status" value="1"/>
</dbReference>
<dbReference type="PROSITE" id="PS00447">
    <property type="entry name" value="DNA_POLYMERASE_A"/>
    <property type="match status" value="1"/>
</dbReference>
<dbReference type="RefSeq" id="WP_130411161.1">
    <property type="nucleotide sequence ID" value="NZ_SHKX01000010.1"/>
</dbReference>
<evidence type="ECO:0000256" key="8">
    <source>
        <dbReference type="ARBA" id="ARBA00022722"/>
    </source>
</evidence>
<dbReference type="EC" id="2.7.7.7" evidence="3 16"/>
<feature type="domain" description="DNA-directed DNA polymerase family A palm" evidence="20">
    <location>
        <begin position="660"/>
        <end position="866"/>
    </location>
</feature>
<evidence type="ECO:0000256" key="17">
    <source>
        <dbReference type="RuleBase" id="RU004460"/>
    </source>
</evidence>
<evidence type="ECO:0000313" key="21">
    <source>
        <dbReference type="EMBL" id="RZU47955.1"/>
    </source>
</evidence>
<dbReference type="InterPro" id="IPR019760">
    <property type="entry name" value="DNA-dir_DNA_pol_A_CS"/>
</dbReference>
<dbReference type="FunFam" id="3.30.420.10:FF:000026">
    <property type="entry name" value="DNA polymerase I"/>
    <property type="match status" value="1"/>
</dbReference>
<keyword evidence="13 17" id="KW-0238">DNA-binding</keyword>
<protein>
    <recommendedName>
        <fullName evidence="4 16">DNA polymerase I</fullName>
        <ecNumber evidence="3 16">2.7.7.7</ecNumber>
    </recommendedName>
</protein>
<dbReference type="NCBIfam" id="TIGR00593">
    <property type="entry name" value="pola"/>
    <property type="match status" value="1"/>
</dbReference>
<dbReference type="SMART" id="SM00279">
    <property type="entry name" value="HhH2"/>
    <property type="match status" value="1"/>
</dbReference>
<dbReference type="InterPro" id="IPR002421">
    <property type="entry name" value="5-3_exonuclease"/>
</dbReference>
<dbReference type="InterPro" id="IPR036397">
    <property type="entry name" value="RNaseH_sf"/>
</dbReference>
<dbReference type="CDD" id="cd09898">
    <property type="entry name" value="H3TH_53EXO"/>
    <property type="match status" value="1"/>
</dbReference>
<dbReference type="SMART" id="SM00474">
    <property type="entry name" value="35EXOc"/>
    <property type="match status" value="1"/>
</dbReference>
<dbReference type="InterPro" id="IPR043502">
    <property type="entry name" value="DNA/RNA_pol_sf"/>
</dbReference>
<keyword evidence="9 17" id="KW-0227">DNA damage</keyword>
<dbReference type="EMBL" id="SHKX01000010">
    <property type="protein sequence ID" value="RZU47955.1"/>
    <property type="molecule type" value="Genomic_DNA"/>
</dbReference>
<dbReference type="Gene3D" id="3.40.50.1010">
    <property type="entry name" value="5'-nuclease"/>
    <property type="match status" value="1"/>
</dbReference>
<dbReference type="FunFam" id="1.20.1060.10:FF:000001">
    <property type="entry name" value="DNA polymerase I"/>
    <property type="match status" value="1"/>
</dbReference>
<evidence type="ECO:0000256" key="5">
    <source>
        <dbReference type="ARBA" id="ARBA00022679"/>
    </source>
</evidence>
<dbReference type="SMART" id="SM00475">
    <property type="entry name" value="53EXOc"/>
    <property type="match status" value="1"/>
</dbReference>
<evidence type="ECO:0000256" key="9">
    <source>
        <dbReference type="ARBA" id="ARBA00022763"/>
    </source>
</evidence>
<dbReference type="GO" id="GO:0006261">
    <property type="term" value="P:DNA-templated DNA replication"/>
    <property type="evidence" value="ECO:0007669"/>
    <property type="project" value="UniProtKB-UniRule"/>
</dbReference>
<keyword evidence="8" id="KW-0540">Nuclease</keyword>
<dbReference type="SUPFAM" id="SSF56672">
    <property type="entry name" value="DNA/RNA polymerases"/>
    <property type="match status" value="1"/>
</dbReference>
<dbReference type="InterPro" id="IPR018320">
    <property type="entry name" value="DNA_polymerase_1"/>
</dbReference>
<dbReference type="InterPro" id="IPR036279">
    <property type="entry name" value="5-3_exonuclease_C_sf"/>
</dbReference>
<gene>
    <name evidence="17" type="primary">polA</name>
    <name evidence="21" type="ORF">EV700_0924</name>
</gene>
<dbReference type="Gene3D" id="1.20.1060.10">
    <property type="entry name" value="Taq DNA Polymerase, Chain T, domain 4"/>
    <property type="match status" value="1"/>
</dbReference>
<feature type="domain" description="3'-5' exonuclease" evidence="18">
    <location>
        <begin position="306"/>
        <end position="493"/>
    </location>
</feature>
<evidence type="ECO:0000259" key="18">
    <source>
        <dbReference type="SMART" id="SM00474"/>
    </source>
</evidence>
<dbReference type="Proteomes" id="UP000292423">
    <property type="component" value="Unassembled WGS sequence"/>
</dbReference>
<keyword evidence="12 17" id="KW-0239">DNA-directed DNA polymerase</keyword>
<dbReference type="NCBIfam" id="NF004397">
    <property type="entry name" value="PRK05755.1"/>
    <property type="match status" value="1"/>
</dbReference>
<keyword evidence="5 17" id="KW-0808">Transferase</keyword>
<comment type="subunit">
    <text evidence="2">Single-chain monomer with multiple functions.</text>
</comment>
<dbReference type="InterPro" id="IPR001098">
    <property type="entry name" value="DNA-dir_DNA_pol_A_palm_dom"/>
</dbReference>
<keyword evidence="7 17" id="KW-0235">DNA replication</keyword>
<comment type="caution">
    <text evidence="21">The sequence shown here is derived from an EMBL/GenBank/DDBJ whole genome shotgun (WGS) entry which is preliminary data.</text>
</comment>
<dbReference type="InterPro" id="IPR020045">
    <property type="entry name" value="DNA_polI_H3TH"/>
</dbReference>
<dbReference type="CDD" id="cd08637">
    <property type="entry name" value="DNA_pol_A_pol_I_C"/>
    <property type="match status" value="1"/>
</dbReference>
<keyword evidence="14 17" id="KW-0234">DNA repair</keyword>
<dbReference type="FunFam" id="3.40.50.1010:FF:000001">
    <property type="entry name" value="DNA polymerase I"/>
    <property type="match status" value="1"/>
</dbReference>
<comment type="catalytic activity">
    <reaction evidence="15 17">
        <text>DNA(n) + a 2'-deoxyribonucleoside 5'-triphosphate = DNA(n+1) + diphosphate</text>
        <dbReference type="Rhea" id="RHEA:22508"/>
        <dbReference type="Rhea" id="RHEA-COMP:17339"/>
        <dbReference type="Rhea" id="RHEA-COMP:17340"/>
        <dbReference type="ChEBI" id="CHEBI:33019"/>
        <dbReference type="ChEBI" id="CHEBI:61560"/>
        <dbReference type="ChEBI" id="CHEBI:173112"/>
        <dbReference type="EC" id="2.7.7.7"/>
    </reaction>
</comment>
<reference evidence="21 22" key="1">
    <citation type="submission" date="2019-02" db="EMBL/GenBank/DDBJ databases">
        <title>Genomic Encyclopedia of Type Strains, Phase IV (KMG-IV): sequencing the most valuable type-strain genomes for metagenomic binning, comparative biology and taxonomic classification.</title>
        <authorList>
            <person name="Goeker M."/>
        </authorList>
    </citation>
    <scope>NUCLEOTIDE SEQUENCE [LARGE SCALE GENOMIC DNA]</scope>
    <source>
        <strain evidence="21 22">DSM 105135</strain>
    </source>
</reference>
<keyword evidence="6 17" id="KW-0548">Nucleotidyltransferase</keyword>
<dbReference type="InterPro" id="IPR012337">
    <property type="entry name" value="RNaseH-like_sf"/>
</dbReference>
<dbReference type="GO" id="GO:0003677">
    <property type="term" value="F:DNA binding"/>
    <property type="evidence" value="ECO:0007669"/>
    <property type="project" value="UniProtKB-UniRule"/>
</dbReference>
<dbReference type="Pfam" id="PF02739">
    <property type="entry name" value="5_3_exonuc_N"/>
    <property type="match status" value="1"/>
</dbReference>
<dbReference type="SMART" id="SM00482">
    <property type="entry name" value="POLAc"/>
    <property type="match status" value="1"/>
</dbReference>
<evidence type="ECO:0000256" key="1">
    <source>
        <dbReference type="ARBA" id="ARBA00007705"/>
    </source>
</evidence>
<evidence type="ECO:0000256" key="16">
    <source>
        <dbReference type="NCBIfam" id="TIGR00593"/>
    </source>
</evidence>
<dbReference type="AlphaFoldDB" id="A0A4Q7ZD64"/>
<evidence type="ECO:0000259" key="20">
    <source>
        <dbReference type="SMART" id="SM00482"/>
    </source>
</evidence>
<evidence type="ECO:0000256" key="15">
    <source>
        <dbReference type="ARBA" id="ARBA00049244"/>
    </source>
</evidence>
<dbReference type="SUPFAM" id="SSF47807">
    <property type="entry name" value="5' to 3' exonuclease, C-terminal subdomain"/>
    <property type="match status" value="1"/>
</dbReference>
<dbReference type="CDD" id="cd06139">
    <property type="entry name" value="DNA_polA_I_Ecoli_like_exo"/>
    <property type="match status" value="1"/>
</dbReference>
<dbReference type="InterPro" id="IPR002298">
    <property type="entry name" value="DNA_polymerase_A"/>
</dbReference>
<sequence length="902" mass="98923">MTAKPLLLIDGSYYIYRSYFALPPLSTKSGQPTGAVRGAVNALQKLLKQYHPTHIAVVFDPPGPTFRHEMAADYKAHRPPTPDDLKAQFEPLKQLVRAMGIPVLCVDGFEGDDVIGTLAKLAERHGQDVIISTADKDMTQLVNERITIVNPFTDKDGILDPAGVEAKFGVRPDQIIDYLALVGDASDGIAGVQGVGPKTAVKWLQAWGSIDNLIANGDKLTGKVGETFRNSLDQVRLSRTLATIHCEAPVDLDIHGLTRRDSDREALKAIYTELEFSGLLATLDATALPAVEDDEAPSAPPIATRYHTVTTQSAYDALLKRLIEARAFAFDTETTSLNYREARIVGFSVSLEVGEAYYVPLAHDYLGAPEQLDRNAALVAIQPILENEHIGKIGQHLKYDTHVLANHGITLRGVVFDTMLASYVLDATATRHNMDDLARHYLNYQTTTFEEIAGKGVKQLTFDRIELEPASAYACEDADITLRLKEHFQPLLLAEPKLNHLFHELEMPVAPILQQMEAKGALLDFPQLQRLSENMAKRLAELETQAHAIAGMPFNVASPKQLGEVLFDKLMLPGGKKTASGQYATGEDVLEGLDHELAKVVLEHRGLSKLKGTYTDKLPQLADPVSHRIHTSYHQAVAATGRLSSSDPNLQNIPVRTAEGRMIRQAFIAPPGYKLVSADYSQIELRLMAHLSRDARLLEAFTLGEDVHKATAAEVMGVPLTEVTNEMRRAAKAINFGLLYGMSAFGLAKQINASRPQAQAYIELYFSRYPGVKRYMDETRALAAKQGFVETLFGRKLPVREINSKNAAMRQGAERAAINAPLQGSAADIIKRAMIAVDAQLKLQRFDAALLMQVHDELVLEVREDQVEAVSAMLKVAMSGVASLDVPLLVEVGVGGNWDEAH</sequence>
<feature type="domain" description="5'-3' exonuclease" evidence="19">
    <location>
        <begin position="4"/>
        <end position="260"/>
    </location>
</feature>
<evidence type="ECO:0000256" key="12">
    <source>
        <dbReference type="ARBA" id="ARBA00022932"/>
    </source>
</evidence>
<dbReference type="FunFam" id="1.10.150.20:FF:000002">
    <property type="entry name" value="DNA polymerase I"/>
    <property type="match status" value="1"/>
</dbReference>
<dbReference type="Gene3D" id="3.30.70.370">
    <property type="match status" value="1"/>
</dbReference>
<evidence type="ECO:0000256" key="6">
    <source>
        <dbReference type="ARBA" id="ARBA00022695"/>
    </source>
</evidence>
<keyword evidence="10 17" id="KW-0378">Hydrolase</keyword>
<dbReference type="PRINTS" id="PR00868">
    <property type="entry name" value="DNAPOLI"/>
</dbReference>
<evidence type="ECO:0000256" key="3">
    <source>
        <dbReference type="ARBA" id="ARBA00012417"/>
    </source>
</evidence>
<name>A0A4Q7ZD64_9GAMM</name>
<dbReference type="GO" id="GO:0008408">
    <property type="term" value="F:3'-5' exonuclease activity"/>
    <property type="evidence" value="ECO:0007669"/>
    <property type="project" value="UniProtKB-UniRule"/>
</dbReference>
<dbReference type="Pfam" id="PF00476">
    <property type="entry name" value="DNA_pol_A"/>
    <property type="match status" value="1"/>
</dbReference>
<dbReference type="InterPro" id="IPR002562">
    <property type="entry name" value="3'-5'_exonuclease_dom"/>
</dbReference>
<comment type="similarity">
    <text evidence="1 17">Belongs to the DNA polymerase type-A family.</text>
</comment>